<evidence type="ECO:0000313" key="4">
    <source>
        <dbReference type="EMBL" id="MDQ0454862.1"/>
    </source>
</evidence>
<evidence type="ECO:0000313" key="5">
    <source>
        <dbReference type="Proteomes" id="UP001235269"/>
    </source>
</evidence>
<dbReference type="InterPro" id="IPR009061">
    <property type="entry name" value="DNA-bd_dom_put_sf"/>
</dbReference>
<dbReference type="PROSITE" id="PS50937">
    <property type="entry name" value="HTH_MERR_2"/>
    <property type="match status" value="1"/>
</dbReference>
<dbReference type="Gene3D" id="1.10.10.10">
    <property type="entry name" value="Winged helix-like DNA-binding domain superfamily/Winged helix DNA-binding domain"/>
    <property type="match status" value="1"/>
</dbReference>
<evidence type="ECO:0000259" key="3">
    <source>
        <dbReference type="PROSITE" id="PS50937"/>
    </source>
</evidence>
<dbReference type="RefSeq" id="WP_307157057.1">
    <property type="nucleotide sequence ID" value="NZ_JAUSWH010000002.1"/>
</dbReference>
<dbReference type="EMBL" id="JAUSWH010000002">
    <property type="protein sequence ID" value="MDQ0454862.1"/>
    <property type="molecule type" value="Genomic_DNA"/>
</dbReference>
<dbReference type="SUPFAM" id="SSF46894">
    <property type="entry name" value="C-terminal effector domain of the bipartite response regulators"/>
    <property type="match status" value="1"/>
</dbReference>
<dbReference type="Gene3D" id="1.10.1660.10">
    <property type="match status" value="1"/>
</dbReference>
<reference evidence="4 5" key="1">
    <citation type="submission" date="2023-07" db="EMBL/GenBank/DDBJ databases">
        <title>Genomic Encyclopedia of Type Strains, Phase IV (KMG-IV): sequencing the most valuable type-strain genomes for metagenomic binning, comparative biology and taxonomic classification.</title>
        <authorList>
            <person name="Goeker M."/>
        </authorList>
    </citation>
    <scope>NUCLEOTIDE SEQUENCE [LARGE SCALE GENOMIC DNA]</scope>
    <source>
        <strain evidence="4 5">DSM 100301</strain>
    </source>
</reference>
<dbReference type="InterPro" id="IPR016032">
    <property type="entry name" value="Sig_transdc_resp-reg_C-effctor"/>
</dbReference>
<feature type="domain" description="HTH luxR-type" evidence="2">
    <location>
        <begin position="162"/>
        <end position="227"/>
    </location>
</feature>
<protein>
    <submittedName>
        <fullName evidence="4">DNA-binding transcriptional MerR regulator</fullName>
    </submittedName>
</protein>
<accession>A0ABU0I9E4</accession>
<keyword evidence="1 4" id="KW-0238">DNA-binding</keyword>
<dbReference type="PANTHER" id="PTHR30204:SF93">
    <property type="entry name" value="HTH MERR-TYPE DOMAIN-CONTAINING PROTEIN"/>
    <property type="match status" value="1"/>
</dbReference>
<evidence type="ECO:0000256" key="1">
    <source>
        <dbReference type="ARBA" id="ARBA00023125"/>
    </source>
</evidence>
<proteinExistence type="predicted"/>
<dbReference type="InterPro" id="IPR036388">
    <property type="entry name" value="WH-like_DNA-bd_sf"/>
</dbReference>
<dbReference type="Pfam" id="PF13411">
    <property type="entry name" value="MerR_1"/>
    <property type="match status" value="1"/>
</dbReference>
<name>A0ABU0I9E4_9HYPH</name>
<sequence length="231" mass="25708">MDGHRESIELIADYPPPPGSGQSFLPSVPLPEDVPSEPVGISDMANLFGVTHRTLHFYEEKNLLSASRIGLMRVYYHRDIARMAVINTCRETGMPVAAIQDLMADLAEAVTQAEADRLLNDALEARKRELVSAQSLILRQMQQINALMTRERTEEEEPVTRLAPHGIELSDMEHHCLSLMAEGYTQLRVARNMHLTPEAAQALEQSIMRKLKATNRFQAVAKAVLLGLVAS</sequence>
<dbReference type="CDD" id="cd06170">
    <property type="entry name" value="LuxR_C_like"/>
    <property type="match status" value="1"/>
</dbReference>
<dbReference type="InterPro" id="IPR047057">
    <property type="entry name" value="MerR_fam"/>
</dbReference>
<dbReference type="SUPFAM" id="SSF46955">
    <property type="entry name" value="Putative DNA-binding domain"/>
    <property type="match status" value="1"/>
</dbReference>
<dbReference type="Pfam" id="PF00196">
    <property type="entry name" value="GerE"/>
    <property type="match status" value="1"/>
</dbReference>
<dbReference type="InterPro" id="IPR000792">
    <property type="entry name" value="Tscrpt_reg_LuxR_C"/>
</dbReference>
<dbReference type="Proteomes" id="UP001235269">
    <property type="component" value="Unassembled WGS sequence"/>
</dbReference>
<dbReference type="SMART" id="SM00422">
    <property type="entry name" value="HTH_MERR"/>
    <property type="match status" value="1"/>
</dbReference>
<keyword evidence="5" id="KW-1185">Reference proteome</keyword>
<feature type="domain" description="HTH merR-type" evidence="3">
    <location>
        <begin position="41"/>
        <end position="105"/>
    </location>
</feature>
<dbReference type="InterPro" id="IPR000551">
    <property type="entry name" value="MerR-type_HTH_dom"/>
</dbReference>
<dbReference type="PANTHER" id="PTHR30204">
    <property type="entry name" value="REDOX-CYCLING DRUG-SENSING TRANSCRIPTIONAL ACTIVATOR SOXR"/>
    <property type="match status" value="1"/>
</dbReference>
<dbReference type="SMART" id="SM00421">
    <property type="entry name" value="HTH_LUXR"/>
    <property type="match status" value="1"/>
</dbReference>
<comment type="caution">
    <text evidence="4">The sequence shown here is derived from an EMBL/GenBank/DDBJ whole genome shotgun (WGS) entry which is preliminary data.</text>
</comment>
<organism evidence="4 5">
    <name type="scientific">Rhizobium paknamense</name>
    <dbReference type="NCBI Taxonomy" id="1206817"/>
    <lineage>
        <taxon>Bacteria</taxon>
        <taxon>Pseudomonadati</taxon>
        <taxon>Pseudomonadota</taxon>
        <taxon>Alphaproteobacteria</taxon>
        <taxon>Hyphomicrobiales</taxon>
        <taxon>Rhizobiaceae</taxon>
        <taxon>Rhizobium/Agrobacterium group</taxon>
        <taxon>Rhizobium</taxon>
    </lineage>
</organism>
<evidence type="ECO:0000259" key="2">
    <source>
        <dbReference type="PROSITE" id="PS50043"/>
    </source>
</evidence>
<gene>
    <name evidence="4" type="ORF">QO005_001189</name>
</gene>
<dbReference type="CDD" id="cd00592">
    <property type="entry name" value="HTH_MerR-like"/>
    <property type="match status" value="1"/>
</dbReference>
<dbReference type="PROSITE" id="PS50043">
    <property type="entry name" value="HTH_LUXR_2"/>
    <property type="match status" value="1"/>
</dbReference>
<dbReference type="GO" id="GO:0003677">
    <property type="term" value="F:DNA binding"/>
    <property type="evidence" value="ECO:0007669"/>
    <property type="project" value="UniProtKB-KW"/>
</dbReference>